<evidence type="ECO:0000259" key="1">
    <source>
        <dbReference type="SMART" id="SM00858"/>
    </source>
</evidence>
<dbReference type="Pfam" id="PF08666">
    <property type="entry name" value="SAF"/>
    <property type="match status" value="1"/>
</dbReference>
<dbReference type="Pfam" id="PF16976">
    <property type="entry name" value="RcpC"/>
    <property type="match status" value="1"/>
</dbReference>
<dbReference type="InterPro" id="IPR031571">
    <property type="entry name" value="RcpC_dom"/>
</dbReference>
<dbReference type="EMBL" id="RBIM01000001">
    <property type="protein sequence ID" value="RKR03781.1"/>
    <property type="molecule type" value="Genomic_DNA"/>
</dbReference>
<dbReference type="SMART" id="SM00858">
    <property type="entry name" value="SAF"/>
    <property type="match status" value="1"/>
</dbReference>
<organism evidence="2 3">
    <name type="scientific">Maricaulis maris</name>
    <dbReference type="NCBI Taxonomy" id="74318"/>
    <lineage>
        <taxon>Bacteria</taxon>
        <taxon>Pseudomonadati</taxon>
        <taxon>Pseudomonadota</taxon>
        <taxon>Alphaproteobacteria</taxon>
        <taxon>Maricaulales</taxon>
        <taxon>Maricaulaceae</taxon>
        <taxon>Maricaulis</taxon>
    </lineage>
</organism>
<comment type="caution">
    <text evidence="2">The sequence shown here is derived from an EMBL/GenBank/DDBJ whole genome shotgun (WGS) entry which is preliminary data.</text>
</comment>
<evidence type="ECO:0000313" key="2">
    <source>
        <dbReference type="EMBL" id="RKR03781.1"/>
    </source>
</evidence>
<feature type="domain" description="SAF" evidence="1">
    <location>
        <begin position="44"/>
        <end position="111"/>
    </location>
</feature>
<dbReference type="InterPro" id="IPR013974">
    <property type="entry name" value="SAF"/>
</dbReference>
<dbReference type="OrthoDB" id="163768at2"/>
<sequence length="278" mass="29309">MNAVRIAILVAAAIAAVAVAIFVRQAMSSNETPQVVEVEERPAVRILAARRDVQIGERISAADFYWQAWPDEAIAPGYIVENRGQAIADFAGSVVRAPISQGEPITGRRLVQPGDAGFMAAVLTPGMRAVAVPISAETGAGGFILPNDRVDVIVSFEEESEGRRGSSRAFVARTIVENARVLAIDQSFSSDGDDEVAVGETATLELTPDQARAVSVAVARGEIALVLRSLTDNTGDPVLVSGGNLPEAPAQSFEERRSSSVTLIRYGRAQQVALGGDE</sequence>
<gene>
    <name evidence="2" type="ORF">C7435_0220</name>
</gene>
<name>A0A495DNE6_9PROT</name>
<dbReference type="InterPro" id="IPR017592">
    <property type="entry name" value="Pilus_assmbl_Flp-typ_CpaB"/>
</dbReference>
<proteinExistence type="predicted"/>
<protein>
    <submittedName>
        <fullName evidence="2">Pilus assembly protein CpaB</fullName>
    </submittedName>
</protein>
<dbReference type="RefSeq" id="WP_075188691.1">
    <property type="nucleotide sequence ID" value="NZ_RBIM01000001.1"/>
</dbReference>
<dbReference type="AlphaFoldDB" id="A0A495DNE6"/>
<dbReference type="NCBIfam" id="TIGR03177">
    <property type="entry name" value="pilus_cpaB"/>
    <property type="match status" value="1"/>
</dbReference>
<evidence type="ECO:0000313" key="3">
    <source>
        <dbReference type="Proteomes" id="UP000273675"/>
    </source>
</evidence>
<reference evidence="2 3" key="1">
    <citation type="submission" date="2018-10" db="EMBL/GenBank/DDBJ databases">
        <title>Genomic Encyclopedia of Type Strains, Phase IV (KMG-IV): sequencing the most valuable type-strain genomes for metagenomic binning, comparative biology and taxonomic classification.</title>
        <authorList>
            <person name="Goeker M."/>
        </authorList>
    </citation>
    <scope>NUCLEOTIDE SEQUENCE [LARGE SCALE GENOMIC DNA]</scope>
    <source>
        <strain evidence="2 3">DSM 4734</strain>
    </source>
</reference>
<dbReference type="CDD" id="cd11614">
    <property type="entry name" value="SAF_CpaB_FlgA_like"/>
    <property type="match status" value="1"/>
</dbReference>
<accession>A0A495DNE6</accession>
<dbReference type="Proteomes" id="UP000273675">
    <property type="component" value="Unassembled WGS sequence"/>
</dbReference>